<dbReference type="OrthoDB" id="6775417at2759"/>
<organism evidence="1 2">
    <name type="scientific">Ignelater luminosus</name>
    <name type="common">Cucubano</name>
    <name type="synonym">Pyrophorus luminosus</name>
    <dbReference type="NCBI Taxonomy" id="2038154"/>
    <lineage>
        <taxon>Eukaryota</taxon>
        <taxon>Metazoa</taxon>
        <taxon>Ecdysozoa</taxon>
        <taxon>Arthropoda</taxon>
        <taxon>Hexapoda</taxon>
        <taxon>Insecta</taxon>
        <taxon>Pterygota</taxon>
        <taxon>Neoptera</taxon>
        <taxon>Endopterygota</taxon>
        <taxon>Coleoptera</taxon>
        <taxon>Polyphaga</taxon>
        <taxon>Elateriformia</taxon>
        <taxon>Elateroidea</taxon>
        <taxon>Elateridae</taxon>
        <taxon>Agrypninae</taxon>
        <taxon>Pyrophorini</taxon>
        <taxon>Ignelater</taxon>
    </lineage>
</organism>
<comment type="caution">
    <text evidence="1">The sequence shown here is derived from an EMBL/GenBank/DDBJ whole genome shotgun (WGS) entry which is preliminary data.</text>
</comment>
<proteinExistence type="predicted"/>
<dbReference type="AlphaFoldDB" id="A0A8K0DG76"/>
<evidence type="ECO:0000313" key="2">
    <source>
        <dbReference type="Proteomes" id="UP000801492"/>
    </source>
</evidence>
<gene>
    <name evidence="1" type="ORF">ILUMI_02590</name>
</gene>
<evidence type="ECO:0000313" key="1">
    <source>
        <dbReference type="EMBL" id="KAF2903596.1"/>
    </source>
</evidence>
<reference evidence="1" key="1">
    <citation type="submission" date="2019-08" db="EMBL/GenBank/DDBJ databases">
        <title>The genome of the North American firefly Photinus pyralis.</title>
        <authorList>
            <consortium name="Photinus pyralis genome working group"/>
            <person name="Fallon T.R."/>
            <person name="Sander Lower S.E."/>
            <person name="Weng J.-K."/>
        </authorList>
    </citation>
    <scope>NUCLEOTIDE SEQUENCE</scope>
    <source>
        <strain evidence="1">TRF0915ILg1</strain>
        <tissue evidence="1">Whole body</tissue>
    </source>
</reference>
<feature type="non-terminal residue" evidence="1">
    <location>
        <position position="1"/>
    </location>
</feature>
<accession>A0A8K0DG76</accession>
<protein>
    <recommendedName>
        <fullName evidence="3">Reverse transcriptase domain-containing protein</fullName>
    </recommendedName>
</protein>
<keyword evidence="2" id="KW-1185">Reference proteome</keyword>
<name>A0A8K0DG76_IGNLU</name>
<dbReference type="PANTHER" id="PTHR47027:SF20">
    <property type="entry name" value="REVERSE TRANSCRIPTASE-LIKE PROTEIN WITH RNA-DIRECTED DNA POLYMERASE DOMAIN"/>
    <property type="match status" value="1"/>
</dbReference>
<evidence type="ECO:0008006" key="3">
    <source>
        <dbReference type="Google" id="ProtNLM"/>
    </source>
</evidence>
<dbReference type="PANTHER" id="PTHR47027">
    <property type="entry name" value="REVERSE TRANSCRIPTASE DOMAIN-CONTAINING PROTEIN"/>
    <property type="match status" value="1"/>
</dbReference>
<dbReference type="Proteomes" id="UP000801492">
    <property type="component" value="Unassembled WGS sequence"/>
</dbReference>
<sequence>KGRSTSDQLFTVRPIMKKAWEFNTPLYQVFIDFKQAYDSIQRKPLYSEMKEIVIPDKLIRLTRITIEDAKETVEIQLHPSEDLEIKQSLRQGNGLAPLREGYEELEQKSTKIRLEINGSKTKAMEIKKGARLDQNWTVDNDNIEPVQEEQLKYQ</sequence>
<dbReference type="EMBL" id="VTPC01000982">
    <property type="protein sequence ID" value="KAF2903596.1"/>
    <property type="molecule type" value="Genomic_DNA"/>
</dbReference>